<keyword evidence="1" id="KW-0808">Transferase</keyword>
<dbReference type="Proteomes" id="UP000321393">
    <property type="component" value="Unassembled WGS sequence"/>
</dbReference>
<dbReference type="OrthoDB" id="1713624at2759"/>
<organism evidence="1 2">
    <name type="scientific">Cucumis melo var. makuwa</name>
    <name type="common">Oriental melon</name>
    <dbReference type="NCBI Taxonomy" id="1194695"/>
    <lineage>
        <taxon>Eukaryota</taxon>
        <taxon>Viridiplantae</taxon>
        <taxon>Streptophyta</taxon>
        <taxon>Embryophyta</taxon>
        <taxon>Tracheophyta</taxon>
        <taxon>Spermatophyta</taxon>
        <taxon>Magnoliopsida</taxon>
        <taxon>eudicotyledons</taxon>
        <taxon>Gunneridae</taxon>
        <taxon>Pentapetalae</taxon>
        <taxon>rosids</taxon>
        <taxon>fabids</taxon>
        <taxon>Cucurbitales</taxon>
        <taxon>Cucurbitaceae</taxon>
        <taxon>Benincaseae</taxon>
        <taxon>Cucumis</taxon>
    </lineage>
</organism>
<evidence type="ECO:0000313" key="1">
    <source>
        <dbReference type="EMBL" id="KAA0032932.1"/>
    </source>
</evidence>
<sequence>MLDTAGPEMLVVTKVLKKADTLFLGQYLFTGSETSVWLEVMEHIVKGDEVGCVVKNFATLVGTMYTLHAAEIHIDLPTLTEKDRVTFFGFLFVMPFKSL</sequence>
<dbReference type="GO" id="GO:0016301">
    <property type="term" value="F:kinase activity"/>
    <property type="evidence" value="ECO:0007669"/>
    <property type="project" value="UniProtKB-KW"/>
</dbReference>
<keyword evidence="1" id="KW-0418">Kinase</keyword>
<dbReference type="EMBL" id="SSTE01021008">
    <property type="protein sequence ID" value="KAA0032932.1"/>
    <property type="molecule type" value="Genomic_DNA"/>
</dbReference>
<dbReference type="STRING" id="1194695.A0A5A7SP49"/>
<dbReference type="AlphaFoldDB" id="A0A5A7SP49"/>
<gene>
    <name evidence="1" type="ORF">E6C27_scaffold6860G00010</name>
</gene>
<accession>A0A5A7SP49</accession>
<proteinExistence type="predicted"/>
<comment type="caution">
    <text evidence="1">The sequence shown here is derived from an EMBL/GenBank/DDBJ whole genome shotgun (WGS) entry which is preliminary data.</text>
</comment>
<name>A0A5A7SP49_CUCMM</name>
<protein>
    <submittedName>
        <fullName evidence="1">Pyruvate kinase 2, cytosolic-like</fullName>
    </submittedName>
</protein>
<evidence type="ECO:0000313" key="2">
    <source>
        <dbReference type="Proteomes" id="UP000321393"/>
    </source>
</evidence>
<keyword evidence="1" id="KW-0670">Pyruvate</keyword>
<reference evidence="1 2" key="1">
    <citation type="submission" date="2019-08" db="EMBL/GenBank/DDBJ databases">
        <title>Draft genome sequences of two oriental melons (Cucumis melo L. var makuwa).</title>
        <authorList>
            <person name="Kwon S.-Y."/>
        </authorList>
    </citation>
    <scope>NUCLEOTIDE SEQUENCE [LARGE SCALE GENOMIC DNA]</scope>
    <source>
        <strain evidence="2">cv. SW 3</strain>
        <tissue evidence="1">Leaf</tissue>
    </source>
</reference>